<feature type="domain" description="ABC transporter" evidence="4">
    <location>
        <begin position="6"/>
        <end position="229"/>
    </location>
</feature>
<evidence type="ECO:0000313" key="5">
    <source>
        <dbReference type="EMBL" id="KAA9130358.1"/>
    </source>
</evidence>
<dbReference type="SMART" id="SM00382">
    <property type="entry name" value="AAA"/>
    <property type="match status" value="1"/>
</dbReference>
<dbReference type="PANTHER" id="PTHR42939">
    <property type="entry name" value="ABC TRANSPORTER ATP-BINDING PROTEIN ALBC-RELATED"/>
    <property type="match status" value="1"/>
</dbReference>
<dbReference type="GO" id="GO:0016887">
    <property type="term" value="F:ATP hydrolysis activity"/>
    <property type="evidence" value="ECO:0007669"/>
    <property type="project" value="InterPro"/>
</dbReference>
<dbReference type="PROSITE" id="PS50893">
    <property type="entry name" value="ABC_TRANSPORTER_2"/>
    <property type="match status" value="1"/>
</dbReference>
<evidence type="ECO:0000256" key="1">
    <source>
        <dbReference type="ARBA" id="ARBA00022448"/>
    </source>
</evidence>
<dbReference type="PANTHER" id="PTHR42939:SF3">
    <property type="entry name" value="ABC TRANSPORTER ATP-BINDING COMPONENT"/>
    <property type="match status" value="1"/>
</dbReference>
<dbReference type="InterPro" id="IPR003439">
    <property type="entry name" value="ABC_transporter-like_ATP-bd"/>
</dbReference>
<reference evidence="6" key="1">
    <citation type="submission" date="2019-09" db="EMBL/GenBank/DDBJ databases">
        <title>Mumia zhuanghuii sp. nov. isolated from the intestinal contents of plateau pika (Ochotona curzoniae) in the Qinghai-Tibet plateau of China.</title>
        <authorList>
            <person name="Tian Z."/>
        </authorList>
    </citation>
    <scope>NUCLEOTIDE SEQUENCE [LARGE SCALE GENOMIC DNA]</scope>
    <source>
        <strain evidence="6">L-033</strain>
    </source>
</reference>
<evidence type="ECO:0000256" key="3">
    <source>
        <dbReference type="ARBA" id="ARBA00022840"/>
    </source>
</evidence>
<dbReference type="SUPFAM" id="SSF52540">
    <property type="entry name" value="P-loop containing nucleoside triphosphate hydrolases"/>
    <property type="match status" value="1"/>
</dbReference>
<dbReference type="CDD" id="cd03230">
    <property type="entry name" value="ABC_DR_subfamily_A"/>
    <property type="match status" value="1"/>
</dbReference>
<dbReference type="RefSeq" id="WP_150895143.1">
    <property type="nucleotide sequence ID" value="NZ_VYUY01000020.1"/>
</dbReference>
<dbReference type="InterPro" id="IPR051782">
    <property type="entry name" value="ABC_Transporter_VariousFunc"/>
</dbReference>
<dbReference type="Gene3D" id="3.40.50.300">
    <property type="entry name" value="P-loop containing nucleotide triphosphate hydrolases"/>
    <property type="match status" value="1"/>
</dbReference>
<sequence>MTDDMVRISNLRITRPAFEVGDISFTIPRGAVVGLVGPNGAGKTTVIRSLLGLLTPDAGQVEVLGEPAGSSTALAKIGIVLDQPTASGAWRVHSISRRLAPFYPDWDDDRFTELLERFGVPRGQRVDELSRGQGVKLSLASALAHRPELLILDEPSSGLDPRSRREISDVIRQFMVDPRHAVLFSTHITTDLDDLADQLIVLVGGRIAHRGILPDAKEDFAMARGTGEVPGGVLGPQRSGAQWSALIRTDDSAMFGPDVVLDEATIDDIIIHLAAAHEEATA</sequence>
<dbReference type="InterPro" id="IPR027417">
    <property type="entry name" value="P-loop_NTPase"/>
</dbReference>
<keyword evidence="2" id="KW-0547">Nucleotide-binding</keyword>
<dbReference type="InterPro" id="IPR003593">
    <property type="entry name" value="AAA+_ATPase"/>
</dbReference>
<accession>A0A5N0T6G6</accession>
<protein>
    <submittedName>
        <fullName evidence="5">ABC transporter ATP-binding protein</fullName>
    </submittedName>
</protein>
<organism evidence="5 6">
    <name type="scientific">Microbacterium caowuchunii</name>
    <dbReference type="NCBI Taxonomy" id="2614638"/>
    <lineage>
        <taxon>Bacteria</taxon>
        <taxon>Bacillati</taxon>
        <taxon>Actinomycetota</taxon>
        <taxon>Actinomycetes</taxon>
        <taxon>Micrococcales</taxon>
        <taxon>Microbacteriaceae</taxon>
        <taxon>Microbacterium</taxon>
    </lineage>
</organism>
<evidence type="ECO:0000259" key="4">
    <source>
        <dbReference type="PROSITE" id="PS50893"/>
    </source>
</evidence>
<evidence type="ECO:0000313" key="6">
    <source>
        <dbReference type="Proteomes" id="UP000326838"/>
    </source>
</evidence>
<gene>
    <name evidence="5" type="ORF">F6B40_14085</name>
</gene>
<dbReference type="Proteomes" id="UP000326838">
    <property type="component" value="Unassembled WGS sequence"/>
</dbReference>
<dbReference type="Pfam" id="PF00005">
    <property type="entry name" value="ABC_tran"/>
    <property type="match status" value="1"/>
</dbReference>
<comment type="caution">
    <text evidence="5">The sequence shown here is derived from an EMBL/GenBank/DDBJ whole genome shotgun (WGS) entry which is preliminary data.</text>
</comment>
<keyword evidence="3 5" id="KW-0067">ATP-binding</keyword>
<evidence type="ECO:0000256" key="2">
    <source>
        <dbReference type="ARBA" id="ARBA00022741"/>
    </source>
</evidence>
<name>A0A5N0T6G6_9MICO</name>
<keyword evidence="1" id="KW-0813">Transport</keyword>
<dbReference type="EMBL" id="VYUY01000020">
    <property type="protein sequence ID" value="KAA9130358.1"/>
    <property type="molecule type" value="Genomic_DNA"/>
</dbReference>
<keyword evidence="6" id="KW-1185">Reference proteome</keyword>
<proteinExistence type="predicted"/>
<dbReference type="GO" id="GO:0005524">
    <property type="term" value="F:ATP binding"/>
    <property type="evidence" value="ECO:0007669"/>
    <property type="project" value="UniProtKB-KW"/>
</dbReference>
<dbReference type="AlphaFoldDB" id="A0A5N0T6G6"/>